<comment type="cofactor">
    <cofactor evidence="4">
        <name>FAD</name>
        <dbReference type="ChEBI" id="CHEBI:57692"/>
    </cofactor>
    <text evidence="4">Binds 1 FAD per subunit.</text>
</comment>
<dbReference type="GO" id="GO:0071949">
    <property type="term" value="F:FAD binding"/>
    <property type="evidence" value="ECO:0007669"/>
    <property type="project" value="TreeGrafter"/>
</dbReference>
<dbReference type="Gene3D" id="1.25.40.80">
    <property type="match status" value="1"/>
</dbReference>
<organism evidence="7 8">
    <name type="scientific">Aspergillus carbonarius (strain ITEM 5010)</name>
    <dbReference type="NCBI Taxonomy" id="602072"/>
    <lineage>
        <taxon>Eukaryota</taxon>
        <taxon>Fungi</taxon>
        <taxon>Dikarya</taxon>
        <taxon>Ascomycota</taxon>
        <taxon>Pezizomycotina</taxon>
        <taxon>Eurotiomycetes</taxon>
        <taxon>Eurotiomycetidae</taxon>
        <taxon>Eurotiales</taxon>
        <taxon>Aspergillaceae</taxon>
        <taxon>Aspergillus</taxon>
        <taxon>Aspergillus subgen. Circumdati</taxon>
    </lineage>
</organism>
<gene>
    <name evidence="7" type="ORF">ASPCADRAFT_506400</name>
</gene>
<feature type="binding site" evidence="4">
    <location>
        <begin position="286"/>
        <end position="290"/>
    </location>
    <ligand>
        <name>FAD</name>
        <dbReference type="ChEBI" id="CHEBI:57692"/>
    </ligand>
</feature>
<reference evidence="8" key="1">
    <citation type="journal article" date="2017" name="Genome Biol.">
        <title>Comparative genomics reveals high biological diversity and specific adaptations in the industrially and medically important fungal genus Aspergillus.</title>
        <authorList>
            <person name="de Vries R.P."/>
            <person name="Riley R."/>
            <person name="Wiebenga A."/>
            <person name="Aguilar-Osorio G."/>
            <person name="Amillis S."/>
            <person name="Uchima C.A."/>
            <person name="Anderluh G."/>
            <person name="Asadollahi M."/>
            <person name="Askin M."/>
            <person name="Barry K."/>
            <person name="Battaglia E."/>
            <person name="Bayram O."/>
            <person name="Benocci T."/>
            <person name="Braus-Stromeyer S.A."/>
            <person name="Caldana C."/>
            <person name="Canovas D."/>
            <person name="Cerqueira G.C."/>
            <person name="Chen F."/>
            <person name="Chen W."/>
            <person name="Choi C."/>
            <person name="Clum A."/>
            <person name="Dos Santos R.A."/>
            <person name="Damasio A.R."/>
            <person name="Diallinas G."/>
            <person name="Emri T."/>
            <person name="Fekete E."/>
            <person name="Flipphi M."/>
            <person name="Freyberg S."/>
            <person name="Gallo A."/>
            <person name="Gournas C."/>
            <person name="Habgood R."/>
            <person name="Hainaut M."/>
            <person name="Harispe M.L."/>
            <person name="Henrissat B."/>
            <person name="Hilden K.S."/>
            <person name="Hope R."/>
            <person name="Hossain A."/>
            <person name="Karabika E."/>
            <person name="Karaffa L."/>
            <person name="Karanyi Z."/>
            <person name="Krasevec N."/>
            <person name="Kuo A."/>
            <person name="Kusch H."/>
            <person name="LaButti K."/>
            <person name="Lagendijk E.L."/>
            <person name="Lapidus A."/>
            <person name="Levasseur A."/>
            <person name="Lindquist E."/>
            <person name="Lipzen A."/>
            <person name="Logrieco A.F."/>
            <person name="MacCabe A."/>
            <person name="Maekelae M.R."/>
            <person name="Malavazi I."/>
            <person name="Melin P."/>
            <person name="Meyer V."/>
            <person name="Mielnichuk N."/>
            <person name="Miskei M."/>
            <person name="Molnar A.P."/>
            <person name="Mule G."/>
            <person name="Ngan C.Y."/>
            <person name="Orejas M."/>
            <person name="Orosz E."/>
            <person name="Ouedraogo J.P."/>
            <person name="Overkamp K.M."/>
            <person name="Park H.-S."/>
            <person name="Perrone G."/>
            <person name="Piumi F."/>
            <person name="Punt P.J."/>
            <person name="Ram A.F."/>
            <person name="Ramon A."/>
            <person name="Rauscher S."/>
            <person name="Record E."/>
            <person name="Riano-Pachon D.M."/>
            <person name="Robert V."/>
            <person name="Roehrig J."/>
            <person name="Ruller R."/>
            <person name="Salamov A."/>
            <person name="Salih N.S."/>
            <person name="Samson R.A."/>
            <person name="Sandor E."/>
            <person name="Sanguinetti M."/>
            <person name="Schuetze T."/>
            <person name="Sepcic K."/>
            <person name="Shelest E."/>
            <person name="Sherlock G."/>
            <person name="Sophianopoulou V."/>
            <person name="Squina F.M."/>
            <person name="Sun H."/>
            <person name="Susca A."/>
            <person name="Todd R.B."/>
            <person name="Tsang A."/>
            <person name="Unkles S.E."/>
            <person name="van de Wiele N."/>
            <person name="van Rossen-Uffink D."/>
            <person name="Oliveira J.V."/>
            <person name="Vesth T.C."/>
            <person name="Visser J."/>
            <person name="Yu J.-H."/>
            <person name="Zhou M."/>
            <person name="Andersen M.R."/>
            <person name="Archer D.B."/>
            <person name="Baker S.E."/>
            <person name="Benoit I."/>
            <person name="Brakhage A.A."/>
            <person name="Braus G.H."/>
            <person name="Fischer R."/>
            <person name="Frisvad J.C."/>
            <person name="Goldman G.H."/>
            <person name="Houbraken J."/>
            <person name="Oakley B."/>
            <person name="Pocsi I."/>
            <person name="Scazzocchio C."/>
            <person name="Seiboth B."/>
            <person name="vanKuyk P.A."/>
            <person name="Wortman J."/>
            <person name="Dyer P.S."/>
            <person name="Grigoriev I.V."/>
        </authorList>
    </citation>
    <scope>NUCLEOTIDE SEQUENCE [LARGE SCALE GENOMIC DNA]</scope>
    <source>
        <strain evidence="8">ITEM 5010</strain>
    </source>
</reference>
<dbReference type="GO" id="GO:0043153">
    <property type="term" value="P:entrainment of circadian clock by photoperiod"/>
    <property type="evidence" value="ECO:0007669"/>
    <property type="project" value="TreeGrafter"/>
</dbReference>
<dbReference type="AlphaFoldDB" id="A0A1R3RQP2"/>
<keyword evidence="8" id="KW-1185">Reference proteome</keyword>
<evidence type="ECO:0000256" key="1">
    <source>
        <dbReference type="ARBA" id="ARBA00005862"/>
    </source>
</evidence>
<dbReference type="InterPro" id="IPR036155">
    <property type="entry name" value="Crypto/Photolyase_N_sf"/>
</dbReference>
<comment type="similarity">
    <text evidence="1">Belongs to the DNA photolyase class-1 family.</text>
</comment>
<dbReference type="Proteomes" id="UP000188318">
    <property type="component" value="Unassembled WGS sequence"/>
</dbReference>
<dbReference type="InterPro" id="IPR002081">
    <property type="entry name" value="Cryptochrome/DNA_photolyase_1"/>
</dbReference>
<dbReference type="GO" id="GO:0003677">
    <property type="term" value="F:DNA binding"/>
    <property type="evidence" value="ECO:0007669"/>
    <property type="project" value="TreeGrafter"/>
</dbReference>
<dbReference type="SUPFAM" id="SSF52425">
    <property type="entry name" value="Cryptochrome/photolyase, N-terminal domain"/>
    <property type="match status" value="1"/>
</dbReference>
<dbReference type="PROSITE" id="PS51645">
    <property type="entry name" value="PHR_CRY_ALPHA_BETA"/>
    <property type="match status" value="1"/>
</dbReference>
<dbReference type="GO" id="GO:0032922">
    <property type="term" value="P:circadian regulation of gene expression"/>
    <property type="evidence" value="ECO:0007669"/>
    <property type="project" value="TreeGrafter"/>
</dbReference>
<dbReference type="OMA" id="GNWNYTA"/>
<evidence type="ECO:0000256" key="2">
    <source>
        <dbReference type="ARBA" id="ARBA00022630"/>
    </source>
</evidence>
<proteinExistence type="inferred from homology"/>
<name>A0A1R3RQP2_ASPC5</name>
<dbReference type="PANTHER" id="PTHR11455:SF9">
    <property type="entry name" value="CRYPTOCHROME CIRCADIAN CLOCK 5 ISOFORM X1"/>
    <property type="match status" value="1"/>
</dbReference>
<dbReference type="GO" id="GO:0005737">
    <property type="term" value="C:cytoplasm"/>
    <property type="evidence" value="ECO:0007669"/>
    <property type="project" value="TreeGrafter"/>
</dbReference>
<dbReference type="InterPro" id="IPR005101">
    <property type="entry name" value="Cryptochr/Photolyase_FAD-bd"/>
</dbReference>
<protein>
    <recommendedName>
        <fullName evidence="6">Photolyase/cryptochrome alpha/beta domain-containing protein</fullName>
    </recommendedName>
</protein>
<dbReference type="Pfam" id="PF03441">
    <property type="entry name" value="FAD_binding_7"/>
    <property type="match status" value="2"/>
</dbReference>
<evidence type="ECO:0000256" key="5">
    <source>
        <dbReference type="SAM" id="MobiDB-lite"/>
    </source>
</evidence>
<accession>A0A1R3RQP2</accession>
<dbReference type="Pfam" id="PF00875">
    <property type="entry name" value="DNA_photolyase"/>
    <property type="match status" value="1"/>
</dbReference>
<dbReference type="SUPFAM" id="SSF48173">
    <property type="entry name" value="Cryptochrome/photolyase FAD-binding domain"/>
    <property type="match status" value="1"/>
</dbReference>
<evidence type="ECO:0000313" key="8">
    <source>
        <dbReference type="Proteomes" id="UP000188318"/>
    </source>
</evidence>
<keyword evidence="2 4" id="KW-0285">Flavoprotein</keyword>
<dbReference type="Gene3D" id="3.40.50.620">
    <property type="entry name" value="HUPs"/>
    <property type="match status" value="1"/>
</dbReference>
<evidence type="ECO:0000256" key="3">
    <source>
        <dbReference type="ARBA" id="ARBA00022827"/>
    </source>
</evidence>
<feature type="compositionally biased region" description="Basic and acidic residues" evidence="5">
    <location>
        <begin position="560"/>
        <end position="584"/>
    </location>
</feature>
<dbReference type="VEuPathDB" id="FungiDB:ASPCADRAFT_506400"/>
<dbReference type="Gene3D" id="1.10.579.10">
    <property type="entry name" value="DNA Cyclobutane Dipyrimidine Photolyase, subunit A, domain 3"/>
    <property type="match status" value="2"/>
</dbReference>
<dbReference type="GO" id="GO:0005634">
    <property type="term" value="C:nucleus"/>
    <property type="evidence" value="ECO:0007669"/>
    <property type="project" value="TreeGrafter"/>
</dbReference>
<feature type="region of interest" description="Disordered" evidence="5">
    <location>
        <begin position="560"/>
        <end position="596"/>
    </location>
</feature>
<sequence>MPPNGPIVLFWHRTDLRLHDNPALKAALDLKPSIFIPIFTWDPHYVYRARVGPNRWQFLIECQNDLSTSYSKLNAKQKLWIVRDAPQTILPKLWKAWNITHLVFAKETDAYARDRDDEVVQLAEKAGVKVIIRNGRTLFDPDEVVRWNHGEPPMSITQLQKATEKINDGIPDQPVDPPSRIPDPWADDQMNLRTLDHDPPTACPDLNAIHRTQTNTQFQHLAGPQHSFAIPALSDLGIDPAQATTPHHGGESRALQALTSYLHDSEYISTFEKPHTSPAAFSPPSTTLLSPHLHFGSLSVRKFYWDVHNVLSHRQAHHHHQPISHPPTNLPGQLLFREMFFAAQAALGHTYAHTRGNKIARFIPWHLQSNYYPPNGTTDGTYTIDDPIAETYFRRWKHGQTGFPWIDALMRQLRQEDEPASNLGNWMWLSCTAFFAQYHRCYSPIAFGKKWDPEGRFVRRYCPELRHFDKKVIYEPWKASVEEQREWGCLIRGDGREGKGEGEREEGLAVYPEPMFDFDERREVCLAKMKEAYEVGLHGDDEKVMDGSWKGVFGFEVKDGRVRDEMDGNGEDHSNNGKRGRGEDGNQQEHPTKKRK</sequence>
<evidence type="ECO:0000313" key="7">
    <source>
        <dbReference type="EMBL" id="OOF96788.1"/>
    </source>
</evidence>
<dbReference type="OrthoDB" id="435881at2759"/>
<dbReference type="InterPro" id="IPR014729">
    <property type="entry name" value="Rossmann-like_a/b/a_fold"/>
</dbReference>
<feature type="binding site" evidence="4">
    <location>
        <begin position="333"/>
        <end position="341"/>
    </location>
    <ligand>
        <name>FAD</name>
        <dbReference type="ChEBI" id="CHEBI:57692"/>
    </ligand>
</feature>
<feature type="domain" description="Photolyase/cryptochrome alpha/beta" evidence="6">
    <location>
        <begin position="6"/>
        <end position="138"/>
    </location>
</feature>
<evidence type="ECO:0000259" key="6">
    <source>
        <dbReference type="PROSITE" id="PS51645"/>
    </source>
</evidence>
<dbReference type="PANTHER" id="PTHR11455">
    <property type="entry name" value="CRYPTOCHROME"/>
    <property type="match status" value="1"/>
</dbReference>
<dbReference type="EMBL" id="KV907498">
    <property type="protein sequence ID" value="OOF96788.1"/>
    <property type="molecule type" value="Genomic_DNA"/>
</dbReference>
<evidence type="ECO:0000256" key="4">
    <source>
        <dbReference type="PIRSR" id="PIRSR602081-1"/>
    </source>
</evidence>
<dbReference type="STRING" id="602072.A0A1R3RQP2"/>
<dbReference type="InterPro" id="IPR006050">
    <property type="entry name" value="DNA_photolyase_N"/>
</dbReference>
<dbReference type="InterPro" id="IPR036134">
    <property type="entry name" value="Crypto/Photolyase_FAD-like_sf"/>
</dbReference>
<keyword evidence="3 4" id="KW-0274">FAD</keyword>
<dbReference type="GO" id="GO:0003904">
    <property type="term" value="F:deoxyribodipyrimidine photo-lyase activity"/>
    <property type="evidence" value="ECO:0007669"/>
    <property type="project" value="TreeGrafter"/>
</dbReference>